<gene>
    <name evidence="4" type="primary">dps_1</name>
    <name evidence="4" type="ORF">BpJC7_01970</name>
</gene>
<dbReference type="PRINTS" id="PR01346">
    <property type="entry name" value="HELNAPAPROT"/>
</dbReference>
<dbReference type="PROSITE" id="PS00818">
    <property type="entry name" value="DPS_1"/>
    <property type="match status" value="1"/>
</dbReference>
<evidence type="ECO:0000259" key="3">
    <source>
        <dbReference type="Pfam" id="PF00210"/>
    </source>
</evidence>
<dbReference type="AlphaFoldDB" id="A0A5J4JIR7"/>
<dbReference type="Proteomes" id="UP000391919">
    <property type="component" value="Unassembled WGS sequence"/>
</dbReference>
<dbReference type="InterPro" id="IPR008331">
    <property type="entry name" value="Ferritin_DPS_dom"/>
</dbReference>
<dbReference type="GO" id="GO:0016722">
    <property type="term" value="F:oxidoreductase activity, acting on metal ions"/>
    <property type="evidence" value="ECO:0007669"/>
    <property type="project" value="InterPro"/>
</dbReference>
<dbReference type="InterPro" id="IPR023188">
    <property type="entry name" value="DPS_DNA-bd_CS"/>
</dbReference>
<dbReference type="InterPro" id="IPR012347">
    <property type="entry name" value="Ferritin-like"/>
</dbReference>
<dbReference type="InterPro" id="IPR009078">
    <property type="entry name" value="Ferritin-like_SF"/>
</dbReference>
<dbReference type="Pfam" id="PF00210">
    <property type="entry name" value="Ferritin"/>
    <property type="match status" value="1"/>
</dbReference>
<dbReference type="InterPro" id="IPR002177">
    <property type="entry name" value="DPS_DNA-bd"/>
</dbReference>
<feature type="domain" description="Ferritin/DPS" evidence="3">
    <location>
        <begin position="8"/>
        <end position="147"/>
    </location>
</feature>
<dbReference type="EMBL" id="BKZQ01000002">
    <property type="protein sequence ID" value="GER68894.1"/>
    <property type="molecule type" value="Genomic_DNA"/>
</dbReference>
<dbReference type="GO" id="GO:0008199">
    <property type="term" value="F:ferric iron binding"/>
    <property type="evidence" value="ECO:0007669"/>
    <property type="project" value="InterPro"/>
</dbReference>
<comment type="similarity">
    <text evidence="1 2">Belongs to the Dps family.</text>
</comment>
<dbReference type="PANTHER" id="PTHR42932">
    <property type="entry name" value="GENERAL STRESS PROTEIN 20U"/>
    <property type="match status" value="1"/>
</dbReference>
<dbReference type="CDD" id="cd01043">
    <property type="entry name" value="DPS"/>
    <property type="match status" value="1"/>
</dbReference>
<keyword evidence="5" id="KW-1185">Reference proteome</keyword>
<accession>A0A5J4JIR7</accession>
<protein>
    <submittedName>
        <fullName evidence="4">General stress protein 20U</fullName>
    </submittedName>
</protein>
<dbReference type="SUPFAM" id="SSF47240">
    <property type="entry name" value="Ferritin-like"/>
    <property type="match status" value="1"/>
</dbReference>
<evidence type="ECO:0000313" key="5">
    <source>
        <dbReference type="Proteomes" id="UP000391919"/>
    </source>
</evidence>
<dbReference type="RefSeq" id="WP_151680544.1">
    <property type="nucleotide sequence ID" value="NZ_BKZP01000008.1"/>
</dbReference>
<organism evidence="4 5">
    <name type="scientific">Weizmannia acidilactici</name>
    <dbReference type="NCBI Taxonomy" id="2607726"/>
    <lineage>
        <taxon>Bacteria</taxon>
        <taxon>Bacillati</taxon>
        <taxon>Bacillota</taxon>
        <taxon>Bacilli</taxon>
        <taxon>Bacillales</taxon>
        <taxon>Bacillaceae</taxon>
        <taxon>Heyndrickxia</taxon>
    </lineage>
</organism>
<dbReference type="PANTHER" id="PTHR42932:SF1">
    <property type="entry name" value="GENERAL STRESS PROTEIN 20U"/>
    <property type="match status" value="1"/>
</dbReference>
<name>A0A5J4JIR7_9BACI</name>
<proteinExistence type="inferred from homology"/>
<evidence type="ECO:0000313" key="4">
    <source>
        <dbReference type="EMBL" id="GER68894.1"/>
    </source>
</evidence>
<sequence>MDDEKLIQFLNRELSNFTVLYIKLHRYHWYIQGKNFFTLHQFFENLYLEFSELIDVLAERILSIGGRPLATMSKFLDQKTIVEASADNEEREILKQLKDDFAQMANEIRETGIPLAEERKDDATVNDLTCCLKRFDKHIWMLNAFMDQR</sequence>
<dbReference type="Gene3D" id="1.20.1260.10">
    <property type="match status" value="1"/>
</dbReference>
<evidence type="ECO:0000256" key="2">
    <source>
        <dbReference type="RuleBase" id="RU003875"/>
    </source>
</evidence>
<dbReference type="PIRSF" id="PIRSF005900">
    <property type="entry name" value="Dps"/>
    <property type="match status" value="1"/>
</dbReference>
<evidence type="ECO:0000256" key="1">
    <source>
        <dbReference type="ARBA" id="ARBA00009497"/>
    </source>
</evidence>
<dbReference type="PROSITE" id="PS00819">
    <property type="entry name" value="DPS_2"/>
    <property type="match status" value="1"/>
</dbReference>
<comment type="caution">
    <text evidence="4">The sequence shown here is derived from an EMBL/GenBank/DDBJ whole genome shotgun (WGS) entry which is preliminary data.</text>
</comment>
<reference evidence="4 5" key="1">
    <citation type="submission" date="2019-09" db="EMBL/GenBank/DDBJ databases">
        <title>Draft genome sequence of Bacillus sp. JC-7.</title>
        <authorList>
            <person name="Tanaka N."/>
            <person name="Shiwa Y."/>
            <person name="Fujita N."/>
            <person name="Tanasupawat S."/>
        </authorList>
    </citation>
    <scope>NUCLEOTIDE SEQUENCE [LARGE SCALE GENOMIC DNA]</scope>
    <source>
        <strain evidence="4 5">JC-7</strain>
    </source>
</reference>